<evidence type="ECO:0000313" key="2">
    <source>
        <dbReference type="Proteomes" id="UP000248925"/>
    </source>
</evidence>
<protein>
    <submittedName>
        <fullName evidence="1">Uncharacterized protein</fullName>
    </submittedName>
</protein>
<proteinExistence type="predicted"/>
<keyword evidence="2" id="KW-1185">Reference proteome</keyword>
<reference evidence="1 2" key="1">
    <citation type="journal article" date="2018" name="Sci. Rep.">
        <title>Rhizobium tumorigenes sp. nov., a novel plant tumorigenic bacterium isolated from cane gall tumors on thornless blackberry.</title>
        <authorList>
            <person name="Kuzmanovi N."/>
            <person name="Smalla K."/>
            <person name="Gronow S."/>
            <person name="PuBawska J."/>
        </authorList>
    </citation>
    <scope>NUCLEOTIDE SEQUENCE [LARGE SCALE GENOMIC DNA]</scope>
    <source>
        <strain evidence="1 2">CCBAU 85046</strain>
    </source>
</reference>
<organism evidence="1 2">
    <name type="scientific">Rhizobium tubonense</name>
    <dbReference type="NCBI Taxonomy" id="484088"/>
    <lineage>
        <taxon>Bacteria</taxon>
        <taxon>Pseudomonadati</taxon>
        <taxon>Pseudomonadota</taxon>
        <taxon>Alphaproteobacteria</taxon>
        <taxon>Hyphomicrobiales</taxon>
        <taxon>Rhizobiaceae</taxon>
        <taxon>Rhizobium/Agrobacterium group</taxon>
        <taxon>Rhizobium</taxon>
    </lineage>
</organism>
<dbReference type="AlphaFoldDB" id="A0A2W4F0R1"/>
<sequence length="164" mass="17465">MAIQRCAINVTWNEPSAITAAHQKNVIGRDVPPYAMRGRIPLISSIHAKIVSASLALLSAWGTTAPAAEHRLAGRWRDSSANVGVIQFGQTVFVFGKGGWSVGRLEPGAAGMLAVGEGNWTFDARPEPASITVGEKDDHLYIIVVPIGASDSSEIKMILEHNVP</sequence>
<name>A0A2W4F0R1_9HYPH</name>
<dbReference type="Proteomes" id="UP000248925">
    <property type="component" value="Unassembled WGS sequence"/>
</dbReference>
<dbReference type="EMBL" id="PCDP01000019">
    <property type="protein sequence ID" value="PZM15590.1"/>
    <property type="molecule type" value="Genomic_DNA"/>
</dbReference>
<accession>A0A2W4F0R1</accession>
<gene>
    <name evidence="1" type="ORF">CPY51_07150</name>
</gene>
<comment type="caution">
    <text evidence="1">The sequence shown here is derived from an EMBL/GenBank/DDBJ whole genome shotgun (WGS) entry which is preliminary data.</text>
</comment>
<evidence type="ECO:0000313" key="1">
    <source>
        <dbReference type="EMBL" id="PZM15590.1"/>
    </source>
</evidence>